<protein>
    <submittedName>
        <fullName evidence="2">Uncharacterized protein</fullName>
    </submittedName>
</protein>
<feature type="region of interest" description="Disordered" evidence="1">
    <location>
        <begin position="1"/>
        <end position="23"/>
    </location>
</feature>
<organism evidence="2 4">
    <name type="scientific">Henosepilachna vigintioctopunctata</name>
    <dbReference type="NCBI Taxonomy" id="420089"/>
    <lineage>
        <taxon>Eukaryota</taxon>
        <taxon>Metazoa</taxon>
        <taxon>Ecdysozoa</taxon>
        <taxon>Arthropoda</taxon>
        <taxon>Hexapoda</taxon>
        <taxon>Insecta</taxon>
        <taxon>Pterygota</taxon>
        <taxon>Neoptera</taxon>
        <taxon>Endopterygota</taxon>
        <taxon>Coleoptera</taxon>
        <taxon>Polyphaga</taxon>
        <taxon>Cucujiformia</taxon>
        <taxon>Coccinelloidea</taxon>
        <taxon>Coccinellidae</taxon>
        <taxon>Epilachninae</taxon>
        <taxon>Epilachnini</taxon>
        <taxon>Henosepilachna</taxon>
    </lineage>
</organism>
<evidence type="ECO:0000256" key="1">
    <source>
        <dbReference type="SAM" id="MobiDB-lite"/>
    </source>
</evidence>
<proteinExistence type="predicted"/>
<reference evidence="2 4" key="1">
    <citation type="submission" date="2023-03" db="EMBL/GenBank/DDBJ databases">
        <title>Genome insight into feeding habits of ladybird beetles.</title>
        <authorList>
            <person name="Li H.-S."/>
            <person name="Huang Y.-H."/>
            <person name="Pang H."/>
        </authorList>
    </citation>
    <scope>NUCLEOTIDE SEQUENCE [LARGE SCALE GENOMIC DNA]</scope>
    <source>
        <strain evidence="2">SYSU_2023b</strain>
        <tissue evidence="2">Whole body</tissue>
    </source>
</reference>
<evidence type="ECO:0000313" key="2">
    <source>
        <dbReference type="EMBL" id="KAK9872706.1"/>
    </source>
</evidence>
<dbReference type="EMBL" id="JARQZJ010000012">
    <property type="protein sequence ID" value="KAK9872706.1"/>
    <property type="molecule type" value="Genomic_DNA"/>
</dbReference>
<keyword evidence="4" id="KW-1185">Reference proteome</keyword>
<sequence length="84" mass="9507">MCKINQQISTSKRARPSNSTDREIATKMNKKSKAALPPVPARKDFTGHWPVFSEKRNMQNAYMSMEDGRKCPNAMPFSTTTSKI</sequence>
<dbReference type="EMBL" id="JARQZJ010000024">
    <property type="protein sequence ID" value="KAK9873627.1"/>
    <property type="molecule type" value="Genomic_DNA"/>
</dbReference>
<dbReference type="Proteomes" id="UP001431783">
    <property type="component" value="Unassembled WGS sequence"/>
</dbReference>
<gene>
    <name evidence="2" type="ORF">WA026_018840</name>
    <name evidence="3" type="ORF">WA026_023412</name>
</gene>
<name>A0AAW1TX39_9CUCU</name>
<comment type="caution">
    <text evidence="2">The sequence shown here is derived from an EMBL/GenBank/DDBJ whole genome shotgun (WGS) entry which is preliminary data.</text>
</comment>
<dbReference type="AlphaFoldDB" id="A0AAW1TX39"/>
<accession>A0AAW1TX39</accession>
<evidence type="ECO:0000313" key="4">
    <source>
        <dbReference type="Proteomes" id="UP001431783"/>
    </source>
</evidence>
<feature type="compositionally biased region" description="Polar residues" evidence="1">
    <location>
        <begin position="1"/>
        <end position="19"/>
    </location>
</feature>
<evidence type="ECO:0000313" key="3">
    <source>
        <dbReference type="EMBL" id="KAK9873627.1"/>
    </source>
</evidence>